<comment type="caution">
    <text evidence="13">The sequence shown here is derived from an EMBL/GenBank/DDBJ whole genome shotgun (WGS) entry which is preliminary data.</text>
</comment>
<evidence type="ECO:0000256" key="4">
    <source>
        <dbReference type="ARBA" id="ARBA00022705"/>
    </source>
</evidence>
<keyword evidence="9" id="KW-0234">DNA repair</keyword>
<evidence type="ECO:0000313" key="14">
    <source>
        <dbReference type="Proteomes" id="UP001243212"/>
    </source>
</evidence>
<dbReference type="PRINTS" id="PR00502">
    <property type="entry name" value="NUDIXFAMILY"/>
</dbReference>
<evidence type="ECO:0000256" key="7">
    <source>
        <dbReference type="ARBA" id="ARBA00022801"/>
    </source>
</evidence>
<keyword evidence="4" id="KW-0235">DNA replication</keyword>
<protein>
    <recommendedName>
        <fullName evidence="11">8-oxo-dGTP diphosphatase</fullName>
        <ecNumber evidence="11">3.6.1.55</ecNumber>
    </recommendedName>
</protein>
<evidence type="ECO:0000256" key="8">
    <source>
        <dbReference type="ARBA" id="ARBA00022842"/>
    </source>
</evidence>
<dbReference type="PANTHER" id="PTHR47707:SF1">
    <property type="entry name" value="NUDIX HYDROLASE FAMILY PROTEIN"/>
    <property type="match status" value="1"/>
</dbReference>
<dbReference type="Pfam" id="PF00293">
    <property type="entry name" value="NUDIX"/>
    <property type="match status" value="1"/>
</dbReference>
<feature type="domain" description="Nudix hydrolase" evidence="12">
    <location>
        <begin position="20"/>
        <end position="146"/>
    </location>
</feature>
<dbReference type="RefSeq" id="WP_307682773.1">
    <property type="nucleotide sequence ID" value="NZ_JAUSQX010000001.1"/>
</dbReference>
<comment type="cofactor">
    <cofactor evidence="1">
        <name>Mg(2+)</name>
        <dbReference type="ChEBI" id="CHEBI:18420"/>
    </cofactor>
</comment>
<dbReference type="PANTHER" id="PTHR47707">
    <property type="entry name" value="8-OXO-DGTP DIPHOSPHATASE"/>
    <property type="match status" value="1"/>
</dbReference>
<dbReference type="InterPro" id="IPR015797">
    <property type="entry name" value="NUDIX_hydrolase-like_dom_sf"/>
</dbReference>
<evidence type="ECO:0000256" key="9">
    <source>
        <dbReference type="ARBA" id="ARBA00023204"/>
    </source>
</evidence>
<keyword evidence="6" id="KW-0227">DNA damage</keyword>
<name>A0ABT9NGM4_9ACTO</name>
<accession>A0ABT9NGM4</accession>
<keyword evidence="7 13" id="KW-0378">Hydrolase</keyword>
<dbReference type="EC" id="3.6.1.55" evidence="11"/>
<keyword evidence="5" id="KW-0479">Metal-binding</keyword>
<dbReference type="SUPFAM" id="SSF55811">
    <property type="entry name" value="Nudix"/>
    <property type="match status" value="1"/>
</dbReference>
<reference evidence="13 14" key="1">
    <citation type="submission" date="2023-07" db="EMBL/GenBank/DDBJ databases">
        <title>Sequencing the genomes of 1000 actinobacteria strains.</title>
        <authorList>
            <person name="Klenk H.-P."/>
        </authorList>
    </citation>
    <scope>NUCLEOTIDE SEQUENCE [LARGE SCALE GENOMIC DNA]</scope>
    <source>
        <strain evidence="13 14">DSM 17163</strain>
    </source>
</reference>
<evidence type="ECO:0000256" key="11">
    <source>
        <dbReference type="ARBA" id="ARBA00038905"/>
    </source>
</evidence>
<dbReference type="CDD" id="cd03425">
    <property type="entry name" value="NUDIX_MutT_NudA_like"/>
    <property type="match status" value="1"/>
</dbReference>
<keyword evidence="8" id="KW-0460">Magnesium</keyword>
<evidence type="ECO:0000256" key="5">
    <source>
        <dbReference type="ARBA" id="ARBA00022723"/>
    </source>
</evidence>
<evidence type="ECO:0000313" key="13">
    <source>
        <dbReference type="EMBL" id="MDP9806558.1"/>
    </source>
</evidence>
<organism evidence="13 14">
    <name type="scientific">Trueperella bonasi</name>
    <dbReference type="NCBI Taxonomy" id="312286"/>
    <lineage>
        <taxon>Bacteria</taxon>
        <taxon>Bacillati</taxon>
        <taxon>Actinomycetota</taxon>
        <taxon>Actinomycetes</taxon>
        <taxon>Actinomycetales</taxon>
        <taxon>Actinomycetaceae</taxon>
        <taxon>Trueperella</taxon>
    </lineage>
</organism>
<comment type="catalytic activity">
    <reaction evidence="10">
        <text>8-oxo-dGTP + H2O = 8-oxo-dGMP + diphosphate + H(+)</text>
        <dbReference type="Rhea" id="RHEA:31575"/>
        <dbReference type="ChEBI" id="CHEBI:15377"/>
        <dbReference type="ChEBI" id="CHEBI:15378"/>
        <dbReference type="ChEBI" id="CHEBI:33019"/>
        <dbReference type="ChEBI" id="CHEBI:63224"/>
        <dbReference type="ChEBI" id="CHEBI:77896"/>
        <dbReference type="EC" id="3.6.1.55"/>
    </reaction>
</comment>
<dbReference type="InterPro" id="IPR000086">
    <property type="entry name" value="NUDIX_hydrolase_dom"/>
</dbReference>
<gene>
    <name evidence="13" type="ORF">J2S70_001140</name>
</gene>
<dbReference type="GO" id="GO:0035539">
    <property type="term" value="F:8-oxo-7,8-dihydrodeoxyguanosine triphosphate pyrophosphatase activity"/>
    <property type="evidence" value="ECO:0007669"/>
    <property type="project" value="UniProtKB-EC"/>
</dbReference>
<evidence type="ECO:0000256" key="1">
    <source>
        <dbReference type="ARBA" id="ARBA00001946"/>
    </source>
</evidence>
<keyword evidence="3" id="KW-0515">Mutator protein</keyword>
<sequence length="150" mass="16393">MQGRNSEGCSGHEGAKRTPKSIHVVGAIFVRDGKILAAQRGPGSSMAGYWEFPGGKIEPGETPEEALVRELREELKLDVEVGEFVARGTYDYSFGTVLLDGYMCEIPAGATPKLTEHAQIRWLAPEHLQSVQWAPADVPIVEVLLRTFEG</sequence>
<evidence type="ECO:0000256" key="2">
    <source>
        <dbReference type="ARBA" id="ARBA00005582"/>
    </source>
</evidence>
<evidence type="ECO:0000256" key="10">
    <source>
        <dbReference type="ARBA" id="ARBA00035861"/>
    </source>
</evidence>
<evidence type="ECO:0000259" key="12">
    <source>
        <dbReference type="PROSITE" id="PS51462"/>
    </source>
</evidence>
<evidence type="ECO:0000256" key="3">
    <source>
        <dbReference type="ARBA" id="ARBA00022457"/>
    </source>
</evidence>
<dbReference type="InterPro" id="IPR047127">
    <property type="entry name" value="MutT-like"/>
</dbReference>
<dbReference type="Gene3D" id="3.90.79.10">
    <property type="entry name" value="Nucleoside Triphosphate Pyrophosphohydrolase"/>
    <property type="match status" value="1"/>
</dbReference>
<comment type="similarity">
    <text evidence="2">Belongs to the Nudix hydrolase family.</text>
</comment>
<dbReference type="PROSITE" id="PS51462">
    <property type="entry name" value="NUDIX"/>
    <property type="match status" value="1"/>
</dbReference>
<dbReference type="InterPro" id="IPR020476">
    <property type="entry name" value="Nudix_hydrolase"/>
</dbReference>
<evidence type="ECO:0000256" key="6">
    <source>
        <dbReference type="ARBA" id="ARBA00022763"/>
    </source>
</evidence>
<dbReference type="Proteomes" id="UP001243212">
    <property type="component" value="Unassembled WGS sequence"/>
</dbReference>
<proteinExistence type="inferred from homology"/>
<keyword evidence="14" id="KW-1185">Reference proteome</keyword>
<dbReference type="EMBL" id="JAUSQX010000001">
    <property type="protein sequence ID" value="MDP9806558.1"/>
    <property type="molecule type" value="Genomic_DNA"/>
</dbReference>